<reference evidence="3 4" key="1">
    <citation type="journal article" date="2023" name="Sci. Data">
        <title>Genome assembly of the Korean intertidal mud-creeper Batillaria attramentaria.</title>
        <authorList>
            <person name="Patra A.K."/>
            <person name="Ho P.T."/>
            <person name="Jun S."/>
            <person name="Lee S.J."/>
            <person name="Kim Y."/>
            <person name="Won Y.J."/>
        </authorList>
    </citation>
    <scope>NUCLEOTIDE SEQUENCE [LARGE SCALE GENOMIC DNA]</scope>
    <source>
        <strain evidence="3">Wonlab-2016</strain>
    </source>
</reference>
<gene>
    <name evidence="3" type="ORF">BaRGS_00035898</name>
</gene>
<evidence type="ECO:0000313" key="4">
    <source>
        <dbReference type="Proteomes" id="UP001519460"/>
    </source>
</evidence>
<dbReference type="Proteomes" id="UP001519460">
    <property type="component" value="Unassembled WGS sequence"/>
</dbReference>
<dbReference type="AlphaFoldDB" id="A0ABD0JE38"/>
<feature type="domain" description="Chitin-binding type-2" evidence="2">
    <location>
        <begin position="249"/>
        <end position="311"/>
    </location>
</feature>
<organism evidence="3 4">
    <name type="scientific">Batillaria attramentaria</name>
    <dbReference type="NCBI Taxonomy" id="370345"/>
    <lineage>
        <taxon>Eukaryota</taxon>
        <taxon>Metazoa</taxon>
        <taxon>Spiralia</taxon>
        <taxon>Lophotrochozoa</taxon>
        <taxon>Mollusca</taxon>
        <taxon>Gastropoda</taxon>
        <taxon>Caenogastropoda</taxon>
        <taxon>Sorbeoconcha</taxon>
        <taxon>Cerithioidea</taxon>
        <taxon>Batillariidae</taxon>
        <taxon>Batillaria</taxon>
    </lineage>
</organism>
<sequence length="1110" mass="122963">MKSTITLQAKHVTGLAAILLWCILGQVHSLSDGPYPGYDPLCITAAPAIPAPWDCRGYIRCEAPPGGGGAPRAVWTNCPSGQLFDPQGGICSAGYTGCLSAQEAANRYCRDFPSLVFVHPGSCSLFYNCSQASSTGSLKAYEGECPYPELFDGATLTCVPRPASTLNDVCGGRSIPQTSCGYKVGCSPSQRCEGLPDGDHTDPSRPFSQHYVVCQNGSVVKEAMCNRTAQIFDPNLRGCTFGVRDDSISEYCNTTPSAIFPDPYHCARYFDCSQTTWQSGLREKQSECKYPLLFDVNTTTCTSFDVVSCGIREEPIQPCDYIIGHCLDRPECIPCQASCLGLPDGYSAYPGYVLTAYHIMCDTGRTVDIRNCSTGLVFDPQTRTCSSEISLLTLDLFCADNPNGKLAHPSECSLLYDCTRLTAKPNFPQYVSECKYPYLVDAATVQCKPHDQVDCGERREPISPCDYLGYKCTSSACKSCELVMPSCYGKLNGFYPVLNQEMTSSYMECRDQRVVALSSCPGGLIFDMVDRKCVDTITEVSMLQFCTNFLTGRVQSPSNCAQYYDCTKNLTAVQECRYPDLYHVQSRQCRHYSEVECDSFTFCPVSPCPYCPTAFPTCIGRNGAINGFIFDEKLYYRCIDNRMILGRCQTFFDRDTKRCNESATPVTSPPTTAPKGDNCAQFYNCSNPHSRLGAYVSECPIGQLFDAARGHCAPRHTIMCGRRYEPLQACDYKLAQCPPGTAGRSCAPCSERFPDCRTIASGPHPLPLRLSTVYIRCRYRRVQGVFECPPGKFFDPMYKSCKSELSMNTTMHFCMNHPNTLSSHPLHCARYILCRGMGTPPVEGECDYPNLFANGRCLHFNNVQCGRRHEPKAPYRFPSCEGLPDGFRPYPGKMFTPLFVKCNTERTLAVVRCVNSLFDPVTRKCGQTLTQILINVARDPVNFCRQYPDAIVADPLHCARYFNCSQKHPGLLGRPHLSECRYPSLFNRDTMQCDSFVTVLKTVGCGHSKQPIHQCEYSAYCPGTRYQTCSDCYRHIPSCRHQADGIHTLPPGRLLSQGFVYCLDQRALVYSDCPSGYLYYDAAKTCVARNSLGSVPALPIGAVTEAPEVK</sequence>
<feature type="chain" id="PRO_5044843864" description="Chitin-binding type-2 domain-containing protein" evidence="1">
    <location>
        <begin position="30"/>
        <end position="1110"/>
    </location>
</feature>
<proteinExistence type="predicted"/>
<dbReference type="Pfam" id="PF01607">
    <property type="entry name" value="CBM_14"/>
    <property type="match status" value="3"/>
</dbReference>
<dbReference type="InterPro" id="IPR036508">
    <property type="entry name" value="Chitin-bd_dom_sf"/>
</dbReference>
<feature type="domain" description="Chitin-binding type-2" evidence="2">
    <location>
        <begin position="941"/>
        <end position="1007"/>
    </location>
</feature>
<dbReference type="Gene3D" id="2.170.140.10">
    <property type="entry name" value="Chitin binding domain"/>
    <property type="match status" value="3"/>
</dbReference>
<evidence type="ECO:0000259" key="2">
    <source>
        <dbReference type="PROSITE" id="PS50940"/>
    </source>
</evidence>
<feature type="domain" description="Chitin-binding type-2" evidence="2">
    <location>
        <begin position="395"/>
        <end position="457"/>
    </location>
</feature>
<keyword evidence="1" id="KW-0732">Signal</keyword>
<dbReference type="EMBL" id="JACVVK020000492">
    <property type="protein sequence ID" value="KAK7471462.1"/>
    <property type="molecule type" value="Genomic_DNA"/>
</dbReference>
<comment type="caution">
    <text evidence="3">The sequence shown here is derived from an EMBL/GenBank/DDBJ whole genome shotgun (WGS) entry which is preliminary data.</text>
</comment>
<dbReference type="SUPFAM" id="SSF57625">
    <property type="entry name" value="Invertebrate chitin-binding proteins"/>
    <property type="match status" value="6"/>
</dbReference>
<feature type="domain" description="Chitin-binding type-2" evidence="2">
    <location>
        <begin position="543"/>
        <end position="599"/>
    </location>
</feature>
<feature type="domain" description="Chitin-binding type-2" evidence="2">
    <location>
        <begin position="811"/>
        <end position="867"/>
    </location>
</feature>
<evidence type="ECO:0000256" key="1">
    <source>
        <dbReference type="SAM" id="SignalP"/>
    </source>
</evidence>
<feature type="domain" description="Chitin-binding type-2" evidence="2">
    <location>
        <begin position="484"/>
        <end position="533"/>
    </location>
</feature>
<feature type="domain" description="Chitin-binding type-2" evidence="2">
    <location>
        <begin position="656"/>
        <end position="722"/>
    </location>
</feature>
<feature type="domain" description="Chitin-binding type-2" evidence="2">
    <location>
        <begin position="106"/>
        <end position="172"/>
    </location>
</feature>
<keyword evidence="4" id="KW-1185">Reference proteome</keyword>
<name>A0ABD0JE38_9CAEN</name>
<accession>A0ABD0JE38</accession>
<protein>
    <recommendedName>
        <fullName evidence="2">Chitin-binding type-2 domain-containing protein</fullName>
    </recommendedName>
</protein>
<dbReference type="PROSITE" id="PS50940">
    <property type="entry name" value="CHIT_BIND_II"/>
    <property type="match status" value="9"/>
</dbReference>
<dbReference type="InterPro" id="IPR002557">
    <property type="entry name" value="Chitin-bd_dom"/>
</dbReference>
<feature type="domain" description="Chitin-binding type-2" evidence="2">
    <location>
        <begin position="39"/>
        <end position="100"/>
    </location>
</feature>
<feature type="signal peptide" evidence="1">
    <location>
        <begin position="1"/>
        <end position="29"/>
    </location>
</feature>
<evidence type="ECO:0000313" key="3">
    <source>
        <dbReference type="EMBL" id="KAK7471462.1"/>
    </source>
</evidence>
<dbReference type="SMART" id="SM00494">
    <property type="entry name" value="ChtBD2"/>
    <property type="match status" value="13"/>
</dbReference>